<comment type="caution">
    <text evidence="1">The sequence shown here is derived from an EMBL/GenBank/DDBJ whole genome shotgun (WGS) entry which is preliminary data.</text>
</comment>
<reference evidence="1" key="1">
    <citation type="journal article" date="2015" name="Proc. Natl. Acad. Sci. U.S.A.">
        <title>Networks of energetic and metabolic interactions define dynamics in microbial communities.</title>
        <authorList>
            <person name="Embree M."/>
            <person name="Liu J.K."/>
            <person name="Al-Bassam M.M."/>
            <person name="Zengler K."/>
        </authorList>
    </citation>
    <scope>NUCLEOTIDE SEQUENCE</scope>
</reference>
<sequence length="38" mass="3929">MIARSVSITGIAALVVTGTAMLLVTTPAPRTQLTCLTR</sequence>
<dbReference type="AlphaFoldDB" id="A0A0W8F415"/>
<name>A0A0W8F415_9ZZZZ</name>
<evidence type="ECO:0000313" key="1">
    <source>
        <dbReference type="EMBL" id="KUG15612.1"/>
    </source>
</evidence>
<accession>A0A0W8F415</accession>
<protein>
    <submittedName>
        <fullName evidence="1">Uncharacterized protein</fullName>
    </submittedName>
</protein>
<organism evidence="1">
    <name type="scientific">hydrocarbon metagenome</name>
    <dbReference type="NCBI Taxonomy" id="938273"/>
    <lineage>
        <taxon>unclassified sequences</taxon>
        <taxon>metagenomes</taxon>
        <taxon>ecological metagenomes</taxon>
    </lineage>
</organism>
<gene>
    <name evidence="1" type="ORF">ASZ90_014723</name>
</gene>
<proteinExistence type="predicted"/>
<dbReference type="EMBL" id="LNQE01001546">
    <property type="protein sequence ID" value="KUG15612.1"/>
    <property type="molecule type" value="Genomic_DNA"/>
</dbReference>